<gene>
    <name evidence="1" type="ORF">LRP50_05280</name>
</gene>
<keyword evidence="2" id="KW-1185">Reference proteome</keyword>
<protein>
    <submittedName>
        <fullName evidence="1">Uncharacterized protein</fullName>
    </submittedName>
</protein>
<dbReference type="Proteomes" id="UP001149400">
    <property type="component" value="Unassembled WGS sequence"/>
</dbReference>
<reference evidence="1" key="1">
    <citation type="submission" date="2021-12" db="EMBL/GenBank/DDBJ databases">
        <title>Enterovibrio ZSDZ35 sp. nov. and Enterovibrio ZSDZ42 sp. nov., isolated from coastal seawater in Qingdao.</title>
        <authorList>
            <person name="Zhang P."/>
        </authorList>
    </citation>
    <scope>NUCLEOTIDE SEQUENCE</scope>
    <source>
        <strain evidence="1">ZSDZ42</strain>
    </source>
</reference>
<name>A0ABT5QXR0_9GAMM</name>
<dbReference type="RefSeq" id="WP_274163437.1">
    <property type="nucleotide sequence ID" value="NZ_JAJUBC010000004.1"/>
</dbReference>
<evidence type="ECO:0000313" key="1">
    <source>
        <dbReference type="EMBL" id="MDD1792539.1"/>
    </source>
</evidence>
<sequence>MTTQKLTKAEKNRLAVMELELVEMDENGNIVSVIPLSEFTFKSMQTYKNQKVK</sequence>
<organism evidence="1 2">
    <name type="scientific">Enterovibrio gelatinilyticus</name>
    <dbReference type="NCBI Taxonomy" id="2899819"/>
    <lineage>
        <taxon>Bacteria</taxon>
        <taxon>Pseudomonadati</taxon>
        <taxon>Pseudomonadota</taxon>
        <taxon>Gammaproteobacteria</taxon>
        <taxon>Vibrionales</taxon>
        <taxon>Vibrionaceae</taxon>
        <taxon>Enterovibrio</taxon>
    </lineage>
</organism>
<accession>A0ABT5QXR0</accession>
<comment type="caution">
    <text evidence="1">The sequence shown here is derived from an EMBL/GenBank/DDBJ whole genome shotgun (WGS) entry which is preliminary data.</text>
</comment>
<dbReference type="EMBL" id="JAJUBC010000004">
    <property type="protein sequence ID" value="MDD1792539.1"/>
    <property type="molecule type" value="Genomic_DNA"/>
</dbReference>
<evidence type="ECO:0000313" key="2">
    <source>
        <dbReference type="Proteomes" id="UP001149400"/>
    </source>
</evidence>
<proteinExistence type="predicted"/>